<evidence type="ECO:0000313" key="2">
    <source>
        <dbReference type="Proteomes" id="UP000827092"/>
    </source>
</evidence>
<reference evidence="1 2" key="1">
    <citation type="journal article" date="2022" name="Nat. Ecol. Evol.">
        <title>A masculinizing supergene underlies an exaggerated male reproductive morph in a spider.</title>
        <authorList>
            <person name="Hendrickx F."/>
            <person name="De Corte Z."/>
            <person name="Sonet G."/>
            <person name="Van Belleghem S.M."/>
            <person name="Kostlbacher S."/>
            <person name="Vangestel C."/>
        </authorList>
    </citation>
    <scope>NUCLEOTIDE SEQUENCE [LARGE SCALE GENOMIC DNA]</scope>
    <source>
        <strain evidence="1">W744_W776</strain>
    </source>
</reference>
<protein>
    <submittedName>
        <fullName evidence="1">Uncharacterized protein</fullName>
    </submittedName>
</protein>
<dbReference type="EMBL" id="JAFNEN010000017">
    <property type="protein sequence ID" value="KAG8200274.1"/>
    <property type="molecule type" value="Genomic_DNA"/>
</dbReference>
<sequence length="190" mass="22888">MLITRQRLRGLFGGGRELCRDTVWWQLLRRVHNMEKDVFLILLWREGILFQFELEWKGMESLFCVSFKLQSLKTQDFDRLFRCKIKPLTRLLFGSTFIYDSIQFPFISKWNPEDPKHPRIATRTKKFNRTDLQLRSVPELPRWTKESKVDRLLLNIGEECQGRKVLQRIHRLGMFIRLIEQYFTAPRAAL</sequence>
<name>A0AAV6VX12_9ARAC</name>
<dbReference type="Proteomes" id="UP000827092">
    <property type="component" value="Unassembled WGS sequence"/>
</dbReference>
<comment type="caution">
    <text evidence="1">The sequence shown here is derived from an EMBL/GenBank/DDBJ whole genome shotgun (WGS) entry which is preliminary data.</text>
</comment>
<evidence type="ECO:0000313" key="1">
    <source>
        <dbReference type="EMBL" id="KAG8200274.1"/>
    </source>
</evidence>
<accession>A0AAV6VX12</accession>
<dbReference type="AlphaFoldDB" id="A0AAV6VX12"/>
<keyword evidence="2" id="KW-1185">Reference proteome</keyword>
<gene>
    <name evidence="1" type="ORF">JTE90_021925</name>
</gene>
<proteinExistence type="predicted"/>
<organism evidence="1 2">
    <name type="scientific">Oedothorax gibbosus</name>
    <dbReference type="NCBI Taxonomy" id="931172"/>
    <lineage>
        <taxon>Eukaryota</taxon>
        <taxon>Metazoa</taxon>
        <taxon>Ecdysozoa</taxon>
        <taxon>Arthropoda</taxon>
        <taxon>Chelicerata</taxon>
        <taxon>Arachnida</taxon>
        <taxon>Araneae</taxon>
        <taxon>Araneomorphae</taxon>
        <taxon>Entelegynae</taxon>
        <taxon>Araneoidea</taxon>
        <taxon>Linyphiidae</taxon>
        <taxon>Erigoninae</taxon>
        <taxon>Oedothorax</taxon>
    </lineage>
</organism>